<proteinExistence type="predicted"/>
<reference evidence="1 2" key="1">
    <citation type="submission" date="2021-06" db="EMBL/GenBank/DDBJ databases">
        <title>Caerostris darwini draft genome.</title>
        <authorList>
            <person name="Kono N."/>
            <person name="Arakawa K."/>
        </authorList>
    </citation>
    <scope>NUCLEOTIDE SEQUENCE [LARGE SCALE GENOMIC DNA]</scope>
</reference>
<evidence type="ECO:0000313" key="2">
    <source>
        <dbReference type="Proteomes" id="UP001054837"/>
    </source>
</evidence>
<keyword evidence="2" id="KW-1185">Reference proteome</keyword>
<evidence type="ECO:0000313" key="1">
    <source>
        <dbReference type="EMBL" id="GIY63716.1"/>
    </source>
</evidence>
<gene>
    <name evidence="1" type="ORF">CDAR_222091</name>
</gene>
<name>A0AAV4V0Q7_9ARAC</name>
<accession>A0AAV4V0Q7</accession>
<dbReference type="Proteomes" id="UP001054837">
    <property type="component" value="Unassembled WGS sequence"/>
</dbReference>
<organism evidence="1 2">
    <name type="scientific">Caerostris darwini</name>
    <dbReference type="NCBI Taxonomy" id="1538125"/>
    <lineage>
        <taxon>Eukaryota</taxon>
        <taxon>Metazoa</taxon>
        <taxon>Ecdysozoa</taxon>
        <taxon>Arthropoda</taxon>
        <taxon>Chelicerata</taxon>
        <taxon>Arachnida</taxon>
        <taxon>Araneae</taxon>
        <taxon>Araneomorphae</taxon>
        <taxon>Entelegynae</taxon>
        <taxon>Araneoidea</taxon>
        <taxon>Araneidae</taxon>
        <taxon>Caerostris</taxon>
    </lineage>
</organism>
<protein>
    <submittedName>
        <fullName evidence="1">Uncharacterized protein</fullName>
    </submittedName>
</protein>
<comment type="caution">
    <text evidence="1">The sequence shown here is derived from an EMBL/GenBank/DDBJ whole genome shotgun (WGS) entry which is preliminary data.</text>
</comment>
<dbReference type="AlphaFoldDB" id="A0AAV4V0Q7"/>
<dbReference type="EMBL" id="BPLQ01012208">
    <property type="protein sequence ID" value="GIY63716.1"/>
    <property type="molecule type" value="Genomic_DNA"/>
</dbReference>
<sequence length="101" mass="10932">MLVQNPYRSSASGGLPFRKQALSCTECYSNHPPAEWSAITSPNDSSSPPPLHERISFSRHGNETPGINFSSEVRGGEKVHLIRRGIFSMPDFGFGGSPLTG</sequence>